<proteinExistence type="predicted"/>
<dbReference type="SMART" id="SM00355">
    <property type="entry name" value="ZnF_C2H2"/>
    <property type="match status" value="3"/>
</dbReference>
<evidence type="ECO:0000313" key="12">
    <source>
        <dbReference type="EMBL" id="KAH7637998.1"/>
    </source>
</evidence>
<dbReference type="FunFam" id="3.30.160.60:FF:000446">
    <property type="entry name" value="Zinc finger protein"/>
    <property type="match status" value="1"/>
</dbReference>
<reference evidence="12" key="1">
    <citation type="submission" date="2020-06" db="EMBL/GenBank/DDBJ databases">
        <authorList>
            <person name="Ji K."/>
            <person name="Li J."/>
        </authorList>
    </citation>
    <scope>NUCLEOTIDE SEQUENCE</scope>
    <source>
        <strain evidence="12">JKM2019</strain>
        <tissue evidence="12">Whole body</tissue>
    </source>
</reference>
<comment type="subcellular location">
    <subcellularLocation>
        <location evidence="1">Nucleus</location>
    </subcellularLocation>
</comment>
<sequence>MDLIDMNYHLLLDQNKQFQQQIEEKTKINQNLQLQIINQDEEIKKLRSQIQMLEQLNCEKSLRLDELTMKMNNNKNNNTVNRNPKSLKTNKNKKSITGKKAKVWIKRGSRQRKQRLNKSYDNDSKSTPSNTNDDDGFKCSICGQLFMQKHSFQNHEKFHNDNNKKLNPYPCDLCTKSFPTKYQLDRHRKIHSKNCNKTTCKYQCEICSNRFDHENDLVDHQREIHNDNMTSNFDDQSTSSSSLSLVTEKINNSEISTAIVTTTTTKVNEIVQQQSIHESTISNSLVDSDSNENNFISSSQPLIQLQLLPTSSSTTTTIQHSHQVVSMPPESQQLTILEPVVSDFQNSNQNNYSQSEILCQNQSSYYLIDNNLNNDSLPSEPSPQCNYPPSTSTTDAIVSWSNF</sequence>
<evidence type="ECO:0000256" key="2">
    <source>
        <dbReference type="ARBA" id="ARBA00022723"/>
    </source>
</evidence>
<organism evidence="12">
    <name type="scientific">Dermatophagoides farinae</name>
    <name type="common">American house dust mite</name>
    <dbReference type="NCBI Taxonomy" id="6954"/>
    <lineage>
        <taxon>Eukaryota</taxon>
        <taxon>Metazoa</taxon>
        <taxon>Ecdysozoa</taxon>
        <taxon>Arthropoda</taxon>
        <taxon>Chelicerata</taxon>
        <taxon>Arachnida</taxon>
        <taxon>Acari</taxon>
        <taxon>Acariformes</taxon>
        <taxon>Sarcoptiformes</taxon>
        <taxon>Astigmata</taxon>
        <taxon>Psoroptidia</taxon>
        <taxon>Analgoidea</taxon>
        <taxon>Pyroglyphidae</taxon>
        <taxon>Dermatophagoidinae</taxon>
        <taxon>Dermatophagoides</taxon>
    </lineage>
</organism>
<keyword evidence="4 8" id="KW-0863">Zinc-finger</keyword>
<evidence type="ECO:0000256" key="6">
    <source>
        <dbReference type="ARBA" id="ARBA00023125"/>
    </source>
</evidence>
<evidence type="ECO:0000256" key="9">
    <source>
        <dbReference type="SAM" id="Coils"/>
    </source>
</evidence>
<reference evidence="12" key="2">
    <citation type="journal article" date="2021" name="World Allergy Organ. J.">
        <title>Chromosome-level assembly of Dermatophagoides farinae genome and transcriptome reveals two novel allergens Der f 37 and Der f 39.</title>
        <authorList>
            <person name="Chen J."/>
            <person name="Cai Z."/>
            <person name="Fan D."/>
            <person name="Hu J."/>
            <person name="Hou Y."/>
            <person name="He Y."/>
            <person name="Zhang Z."/>
            <person name="Zhao Z."/>
            <person name="Gao P."/>
            <person name="Hu W."/>
            <person name="Sun J."/>
            <person name="Li J."/>
            <person name="Ji K."/>
        </authorList>
    </citation>
    <scope>NUCLEOTIDE SEQUENCE</scope>
    <source>
        <strain evidence="12">JKM2019</strain>
    </source>
</reference>
<protein>
    <recommendedName>
        <fullName evidence="11">C2H2-type domain-containing protein</fullName>
    </recommendedName>
</protein>
<dbReference type="PANTHER" id="PTHR24404:SF114">
    <property type="entry name" value="KLUMPFUSS, ISOFORM B-RELATED"/>
    <property type="match status" value="1"/>
</dbReference>
<comment type="caution">
    <text evidence="12">The sequence shown here is derived from an EMBL/GenBank/DDBJ whole genome shotgun (WGS) entry which is preliminary data.</text>
</comment>
<dbReference type="GO" id="GO:0003700">
    <property type="term" value="F:DNA-binding transcription factor activity"/>
    <property type="evidence" value="ECO:0007669"/>
    <property type="project" value="TreeGrafter"/>
</dbReference>
<feature type="domain" description="C2H2-type" evidence="11">
    <location>
        <begin position="137"/>
        <end position="164"/>
    </location>
</feature>
<feature type="coiled-coil region" evidence="9">
    <location>
        <begin position="15"/>
        <end position="56"/>
    </location>
</feature>
<dbReference type="Pfam" id="PF00096">
    <property type="entry name" value="zf-C2H2"/>
    <property type="match status" value="1"/>
</dbReference>
<dbReference type="AlphaFoldDB" id="A0A9D4NTD9"/>
<feature type="compositionally biased region" description="Basic residues" evidence="10">
    <location>
        <begin position="88"/>
        <end position="116"/>
    </location>
</feature>
<dbReference type="GO" id="GO:0006357">
    <property type="term" value="P:regulation of transcription by RNA polymerase II"/>
    <property type="evidence" value="ECO:0007669"/>
    <property type="project" value="TreeGrafter"/>
</dbReference>
<dbReference type="PROSITE" id="PS00028">
    <property type="entry name" value="ZINC_FINGER_C2H2_1"/>
    <property type="match status" value="3"/>
</dbReference>
<gene>
    <name evidence="12" type="ORF">HUG17_9102</name>
</gene>
<keyword evidence="9" id="KW-0175">Coiled coil</keyword>
<feature type="domain" description="C2H2-type" evidence="11">
    <location>
        <begin position="169"/>
        <end position="192"/>
    </location>
</feature>
<feature type="domain" description="C2H2-type" evidence="11">
    <location>
        <begin position="202"/>
        <end position="230"/>
    </location>
</feature>
<dbReference type="GO" id="GO:0005634">
    <property type="term" value="C:nucleus"/>
    <property type="evidence" value="ECO:0007669"/>
    <property type="project" value="UniProtKB-SubCell"/>
</dbReference>
<feature type="region of interest" description="Disordered" evidence="10">
    <location>
        <begin position="70"/>
        <end position="132"/>
    </location>
</feature>
<evidence type="ECO:0000259" key="11">
    <source>
        <dbReference type="PROSITE" id="PS50157"/>
    </source>
</evidence>
<dbReference type="InterPro" id="IPR013087">
    <property type="entry name" value="Znf_C2H2_type"/>
</dbReference>
<dbReference type="Gene3D" id="3.30.160.60">
    <property type="entry name" value="Classic Zinc Finger"/>
    <property type="match status" value="1"/>
</dbReference>
<evidence type="ECO:0000256" key="3">
    <source>
        <dbReference type="ARBA" id="ARBA00022737"/>
    </source>
</evidence>
<keyword evidence="7" id="KW-0539">Nucleus</keyword>
<keyword evidence="3" id="KW-0677">Repeat</keyword>
<dbReference type="InterPro" id="IPR050589">
    <property type="entry name" value="Ikaros_C2H2-ZF"/>
</dbReference>
<keyword evidence="6" id="KW-0238">DNA-binding</keyword>
<dbReference type="GO" id="GO:0008270">
    <property type="term" value="F:zinc ion binding"/>
    <property type="evidence" value="ECO:0007669"/>
    <property type="project" value="UniProtKB-KW"/>
</dbReference>
<evidence type="ECO:0000256" key="8">
    <source>
        <dbReference type="PROSITE-ProRule" id="PRU00042"/>
    </source>
</evidence>
<feature type="compositionally biased region" description="Low complexity" evidence="10">
    <location>
        <begin position="72"/>
        <end position="83"/>
    </location>
</feature>
<dbReference type="Proteomes" id="UP000828236">
    <property type="component" value="Unassembled WGS sequence"/>
</dbReference>
<dbReference type="SUPFAM" id="SSF57667">
    <property type="entry name" value="beta-beta-alpha zinc fingers"/>
    <property type="match status" value="2"/>
</dbReference>
<dbReference type="PROSITE" id="PS50157">
    <property type="entry name" value="ZINC_FINGER_C2H2_2"/>
    <property type="match status" value="3"/>
</dbReference>
<dbReference type="PANTHER" id="PTHR24404">
    <property type="entry name" value="ZINC FINGER PROTEIN"/>
    <property type="match status" value="1"/>
</dbReference>
<keyword evidence="5" id="KW-0862">Zinc</keyword>
<keyword evidence="2" id="KW-0479">Metal-binding</keyword>
<evidence type="ECO:0000256" key="10">
    <source>
        <dbReference type="SAM" id="MobiDB-lite"/>
    </source>
</evidence>
<dbReference type="OrthoDB" id="7849674at2759"/>
<evidence type="ECO:0000256" key="5">
    <source>
        <dbReference type="ARBA" id="ARBA00022833"/>
    </source>
</evidence>
<accession>A0A9D4NTD9</accession>
<evidence type="ECO:0000256" key="1">
    <source>
        <dbReference type="ARBA" id="ARBA00004123"/>
    </source>
</evidence>
<evidence type="ECO:0000256" key="4">
    <source>
        <dbReference type="ARBA" id="ARBA00022771"/>
    </source>
</evidence>
<dbReference type="GO" id="GO:0000978">
    <property type="term" value="F:RNA polymerase II cis-regulatory region sequence-specific DNA binding"/>
    <property type="evidence" value="ECO:0007669"/>
    <property type="project" value="TreeGrafter"/>
</dbReference>
<dbReference type="EMBL" id="SDOV01000008">
    <property type="protein sequence ID" value="KAH7637998.1"/>
    <property type="molecule type" value="Genomic_DNA"/>
</dbReference>
<dbReference type="InterPro" id="IPR036236">
    <property type="entry name" value="Znf_C2H2_sf"/>
</dbReference>
<name>A0A9D4NTD9_DERFA</name>
<evidence type="ECO:0000256" key="7">
    <source>
        <dbReference type="ARBA" id="ARBA00023242"/>
    </source>
</evidence>